<evidence type="ECO:0000259" key="5">
    <source>
        <dbReference type="PROSITE" id="PS50048"/>
    </source>
</evidence>
<dbReference type="InterPro" id="IPR001138">
    <property type="entry name" value="Zn2Cys6_DnaBD"/>
</dbReference>
<dbReference type="InterPro" id="IPR036864">
    <property type="entry name" value="Zn2-C6_fun-type_DNA-bd_sf"/>
</dbReference>
<organism evidence="6 7">
    <name type="scientific">Gymnopus androsaceus JB14</name>
    <dbReference type="NCBI Taxonomy" id="1447944"/>
    <lineage>
        <taxon>Eukaryota</taxon>
        <taxon>Fungi</taxon>
        <taxon>Dikarya</taxon>
        <taxon>Basidiomycota</taxon>
        <taxon>Agaricomycotina</taxon>
        <taxon>Agaricomycetes</taxon>
        <taxon>Agaricomycetidae</taxon>
        <taxon>Agaricales</taxon>
        <taxon>Marasmiineae</taxon>
        <taxon>Omphalotaceae</taxon>
        <taxon>Gymnopus</taxon>
    </lineage>
</organism>
<dbReference type="OrthoDB" id="424974at2759"/>
<dbReference type="GO" id="GO:0006351">
    <property type="term" value="P:DNA-templated transcription"/>
    <property type="evidence" value="ECO:0007669"/>
    <property type="project" value="InterPro"/>
</dbReference>
<keyword evidence="7" id="KW-1185">Reference proteome</keyword>
<evidence type="ECO:0000256" key="2">
    <source>
        <dbReference type="ARBA" id="ARBA00022723"/>
    </source>
</evidence>
<dbReference type="CDD" id="cd00067">
    <property type="entry name" value="GAL4"/>
    <property type="match status" value="1"/>
</dbReference>
<protein>
    <recommendedName>
        <fullName evidence="5">Zn(2)-C6 fungal-type domain-containing protein</fullName>
    </recommendedName>
</protein>
<dbReference type="Gene3D" id="4.10.240.10">
    <property type="entry name" value="Zn(2)-C6 fungal-type DNA-binding domain"/>
    <property type="match status" value="1"/>
</dbReference>
<comment type="subcellular location">
    <subcellularLocation>
        <location evidence="1">Nucleus</location>
    </subcellularLocation>
</comment>
<dbReference type="SUPFAM" id="SSF57701">
    <property type="entry name" value="Zn2/Cys6 DNA-binding domain"/>
    <property type="match status" value="1"/>
</dbReference>
<dbReference type="GO" id="GO:0005634">
    <property type="term" value="C:nucleus"/>
    <property type="evidence" value="ECO:0007669"/>
    <property type="project" value="UniProtKB-SubCell"/>
</dbReference>
<proteinExistence type="predicted"/>
<dbReference type="SMART" id="SM00906">
    <property type="entry name" value="Fungal_trans"/>
    <property type="match status" value="1"/>
</dbReference>
<dbReference type="CDD" id="cd12148">
    <property type="entry name" value="fungal_TF_MHR"/>
    <property type="match status" value="1"/>
</dbReference>
<evidence type="ECO:0000313" key="6">
    <source>
        <dbReference type="EMBL" id="KAE9393475.1"/>
    </source>
</evidence>
<dbReference type="Pfam" id="PF00172">
    <property type="entry name" value="Zn_clus"/>
    <property type="match status" value="1"/>
</dbReference>
<keyword evidence="3" id="KW-0539">Nucleus</keyword>
<feature type="region of interest" description="Disordered" evidence="4">
    <location>
        <begin position="653"/>
        <end position="731"/>
    </location>
</feature>
<reference evidence="6" key="1">
    <citation type="journal article" date="2019" name="Environ. Microbiol.">
        <title>Fungal ecological strategies reflected in gene transcription - a case study of two litter decomposers.</title>
        <authorList>
            <person name="Barbi F."/>
            <person name="Kohler A."/>
            <person name="Barry K."/>
            <person name="Baskaran P."/>
            <person name="Daum C."/>
            <person name="Fauchery L."/>
            <person name="Ihrmark K."/>
            <person name="Kuo A."/>
            <person name="LaButti K."/>
            <person name="Lipzen A."/>
            <person name="Morin E."/>
            <person name="Grigoriev I.V."/>
            <person name="Henrissat B."/>
            <person name="Lindahl B."/>
            <person name="Martin F."/>
        </authorList>
    </citation>
    <scope>NUCLEOTIDE SEQUENCE</scope>
    <source>
        <strain evidence="6">JB14</strain>
    </source>
</reference>
<dbReference type="EMBL" id="ML769571">
    <property type="protein sequence ID" value="KAE9393475.1"/>
    <property type="molecule type" value="Genomic_DNA"/>
</dbReference>
<dbReference type="GO" id="GO:0003677">
    <property type="term" value="F:DNA binding"/>
    <property type="evidence" value="ECO:0007669"/>
    <property type="project" value="InterPro"/>
</dbReference>
<accession>A0A6A4H8E9</accession>
<evidence type="ECO:0000256" key="3">
    <source>
        <dbReference type="ARBA" id="ARBA00023242"/>
    </source>
</evidence>
<dbReference type="PANTHER" id="PTHR31001:SF56">
    <property type="entry name" value="ZN(2)-C6 FUNGAL-TYPE DOMAIN-CONTAINING PROTEIN"/>
    <property type="match status" value="1"/>
</dbReference>
<dbReference type="Pfam" id="PF04082">
    <property type="entry name" value="Fungal_trans"/>
    <property type="match status" value="1"/>
</dbReference>
<sequence>MASANNRSVSPLVQRTKRRGTALSCAECRRLKLKCSRVFPCGNCVKKGCGAICPDGSLTTGKGNRFVLANTEDLHDKISQLATRVRQLEDALAHSHSMSSLHPHPLLSEELLQIKRPLERERMDAAQSKEKKTDPNDTIDAMGSLSISERGRSTFFGQTANSWYLLRNEQGSDEEDKSPVSDPSMPSDVPWLSYAFPFAASVNKDAVRNNIIGLLPDSLSARRLCELYYRHAAWMYTPISRPEFYETVFRPLYEADTPFPVIGSHSLAIALMIMAIGALLDLDRQSHSLEASQYYELGRAALAVDSVFEEQSIPAIQALVLMCHYMFLDDVEGPRWATMGIVVKLAQSVGLHRDSGKWKLDEEETLRRRILLWEIFTYDSWQSLTYGRPPSFSLAHIDTQKPHTTTKNGHGEVEMSFSAWKHSFSSDCLSIVMDQAFGARAPSYKTIQEMDKKVRSYYVPPSLVIPGFGGVSISRELEQQPTIQLIMQRYITFAIREITVFYLHRGFFARALEDSPMDPMGSKYAPSVLAAYSSACSFVSVIDSMYKQYPDLTERMWFLFTHVFSCSIVLGSIACKVQMAIAPSALSQLDTAHNLFKSTSEHSRKAKVLPIIRKLQERARADTISAASPSSTGSPPAIVKAEEDELAALGGMTRLVPRKMSSTPSTPSYSGSSPRSDPASPSPMQTTIPEQGSYLSSPDRPNTSTSAWHYNNSGQEYPEQQYSPYSQEVGPSMAYNNTAQQLGVSPVNGMADPYFTNYPGPSAQYYRNEYETTFNGGGSQNAGDYTMPSDDSWQTLMAQYKPL</sequence>
<evidence type="ECO:0000313" key="7">
    <source>
        <dbReference type="Proteomes" id="UP000799118"/>
    </source>
</evidence>
<dbReference type="InterPro" id="IPR007219">
    <property type="entry name" value="XnlR_reg_dom"/>
</dbReference>
<dbReference type="SMART" id="SM00066">
    <property type="entry name" value="GAL4"/>
    <property type="match status" value="1"/>
</dbReference>
<dbReference type="PROSITE" id="PS00463">
    <property type="entry name" value="ZN2_CY6_FUNGAL_1"/>
    <property type="match status" value="1"/>
</dbReference>
<dbReference type="PANTHER" id="PTHR31001">
    <property type="entry name" value="UNCHARACTERIZED TRANSCRIPTIONAL REGULATORY PROTEIN"/>
    <property type="match status" value="1"/>
</dbReference>
<evidence type="ECO:0000256" key="1">
    <source>
        <dbReference type="ARBA" id="ARBA00004123"/>
    </source>
</evidence>
<dbReference type="GO" id="GO:0008270">
    <property type="term" value="F:zinc ion binding"/>
    <property type="evidence" value="ECO:0007669"/>
    <property type="project" value="InterPro"/>
</dbReference>
<dbReference type="InterPro" id="IPR050613">
    <property type="entry name" value="Sec_Metabolite_Reg"/>
</dbReference>
<feature type="compositionally biased region" description="Low complexity" evidence="4">
    <location>
        <begin position="661"/>
        <end position="683"/>
    </location>
</feature>
<gene>
    <name evidence="6" type="ORF">BT96DRAFT_1023026</name>
</gene>
<dbReference type="PROSITE" id="PS50048">
    <property type="entry name" value="ZN2_CY6_FUNGAL_2"/>
    <property type="match status" value="1"/>
</dbReference>
<dbReference type="AlphaFoldDB" id="A0A6A4H8E9"/>
<evidence type="ECO:0000256" key="4">
    <source>
        <dbReference type="SAM" id="MobiDB-lite"/>
    </source>
</evidence>
<feature type="domain" description="Zn(2)-C6 fungal-type" evidence="5">
    <location>
        <begin position="24"/>
        <end position="53"/>
    </location>
</feature>
<name>A0A6A4H8E9_9AGAR</name>
<keyword evidence="2" id="KW-0479">Metal-binding</keyword>
<dbReference type="GO" id="GO:0000981">
    <property type="term" value="F:DNA-binding transcription factor activity, RNA polymerase II-specific"/>
    <property type="evidence" value="ECO:0007669"/>
    <property type="project" value="InterPro"/>
</dbReference>
<feature type="compositionally biased region" description="Polar residues" evidence="4">
    <location>
        <begin position="684"/>
        <end position="726"/>
    </location>
</feature>
<dbReference type="Proteomes" id="UP000799118">
    <property type="component" value="Unassembled WGS sequence"/>
</dbReference>